<dbReference type="GO" id="GO:0016042">
    <property type="term" value="P:lipid catabolic process"/>
    <property type="evidence" value="ECO:0007669"/>
    <property type="project" value="InterPro"/>
</dbReference>
<dbReference type="InterPro" id="IPR036444">
    <property type="entry name" value="PLipase_A2_dom_sf"/>
</dbReference>
<feature type="signal peptide" evidence="1">
    <location>
        <begin position="1"/>
        <end position="24"/>
    </location>
</feature>
<evidence type="ECO:0000313" key="3">
    <source>
        <dbReference type="Proteomes" id="UP000001876"/>
    </source>
</evidence>
<dbReference type="SUPFAM" id="SSF48619">
    <property type="entry name" value="Phospholipase A2, PLA2"/>
    <property type="match status" value="1"/>
</dbReference>
<dbReference type="InterPro" id="IPR010711">
    <property type="entry name" value="PLA2G12"/>
</dbReference>
<dbReference type="EMBL" id="GG663737">
    <property type="protein sequence ID" value="EEH59025.1"/>
    <property type="molecule type" value="Genomic_DNA"/>
</dbReference>
<dbReference type="RefSeq" id="XP_003057380.1">
    <property type="nucleotide sequence ID" value="XM_003057334.1"/>
</dbReference>
<feature type="chain" id="PRO_5002911984" evidence="1">
    <location>
        <begin position="25"/>
        <end position="256"/>
    </location>
</feature>
<dbReference type="Pfam" id="PF06951">
    <property type="entry name" value="PLA2G12"/>
    <property type="match status" value="1"/>
</dbReference>
<dbReference type="GO" id="GO:0004623">
    <property type="term" value="F:phospholipase A2 activity"/>
    <property type="evidence" value="ECO:0007669"/>
    <property type="project" value="InterPro"/>
</dbReference>
<dbReference type="OMA" id="ECCNWHD"/>
<dbReference type="Proteomes" id="UP000001876">
    <property type="component" value="Unassembled WGS sequence"/>
</dbReference>
<dbReference type="KEGG" id="mpp:MICPUCDRAFT_56482"/>
<evidence type="ECO:0000313" key="2">
    <source>
        <dbReference type="EMBL" id="EEH59025.1"/>
    </source>
</evidence>
<dbReference type="AlphaFoldDB" id="C1MMC9"/>
<dbReference type="GO" id="GO:0005509">
    <property type="term" value="F:calcium ion binding"/>
    <property type="evidence" value="ECO:0007669"/>
    <property type="project" value="InterPro"/>
</dbReference>
<protein>
    <submittedName>
        <fullName evidence="2">Predicted protein</fullName>
    </submittedName>
</protein>
<dbReference type="STRING" id="564608.C1MMC9"/>
<dbReference type="OrthoDB" id="3935740at2759"/>
<organism evidence="3">
    <name type="scientific">Micromonas pusilla (strain CCMP1545)</name>
    <name type="common">Picoplanktonic green alga</name>
    <dbReference type="NCBI Taxonomy" id="564608"/>
    <lineage>
        <taxon>Eukaryota</taxon>
        <taxon>Viridiplantae</taxon>
        <taxon>Chlorophyta</taxon>
        <taxon>Mamiellophyceae</taxon>
        <taxon>Mamiellales</taxon>
        <taxon>Mamiellaceae</taxon>
        <taxon>Micromonas</taxon>
    </lineage>
</organism>
<dbReference type="GO" id="GO:0006644">
    <property type="term" value="P:phospholipid metabolic process"/>
    <property type="evidence" value="ECO:0007669"/>
    <property type="project" value="InterPro"/>
</dbReference>
<dbReference type="GeneID" id="9682349"/>
<dbReference type="PANTHER" id="PTHR12824">
    <property type="entry name" value="GROUP XII SECRETORY PHOSPHOLIPASE A2 FAMILY MEMBER"/>
    <property type="match status" value="1"/>
</dbReference>
<dbReference type="Gene3D" id="1.20.90.10">
    <property type="entry name" value="Phospholipase A2 domain"/>
    <property type="match status" value="1"/>
</dbReference>
<dbReference type="GO" id="GO:0005576">
    <property type="term" value="C:extracellular region"/>
    <property type="evidence" value="ECO:0007669"/>
    <property type="project" value="InterPro"/>
</dbReference>
<reference evidence="2 3" key="1">
    <citation type="journal article" date="2009" name="Science">
        <title>Green evolution and dynamic adaptations revealed by genomes of the marine picoeukaryotes Micromonas.</title>
        <authorList>
            <person name="Worden A.Z."/>
            <person name="Lee J.H."/>
            <person name="Mock T."/>
            <person name="Rouze P."/>
            <person name="Simmons M.P."/>
            <person name="Aerts A.L."/>
            <person name="Allen A.E."/>
            <person name="Cuvelier M.L."/>
            <person name="Derelle E."/>
            <person name="Everett M.V."/>
            <person name="Foulon E."/>
            <person name="Grimwood J."/>
            <person name="Gundlach H."/>
            <person name="Henrissat B."/>
            <person name="Napoli C."/>
            <person name="McDonald S.M."/>
            <person name="Parker M.S."/>
            <person name="Rombauts S."/>
            <person name="Salamov A."/>
            <person name="Von Dassow P."/>
            <person name="Badger J.H."/>
            <person name="Coutinho P.M."/>
            <person name="Demir E."/>
            <person name="Dubchak I."/>
            <person name="Gentemann C."/>
            <person name="Eikrem W."/>
            <person name="Gready J.E."/>
            <person name="John U."/>
            <person name="Lanier W."/>
            <person name="Lindquist E.A."/>
            <person name="Lucas S."/>
            <person name="Mayer K.F."/>
            <person name="Moreau H."/>
            <person name="Not F."/>
            <person name="Otillar R."/>
            <person name="Panaud O."/>
            <person name="Pangilinan J."/>
            <person name="Paulsen I."/>
            <person name="Piegu B."/>
            <person name="Poliakov A."/>
            <person name="Robbens S."/>
            <person name="Schmutz J."/>
            <person name="Toulza E."/>
            <person name="Wyss T."/>
            <person name="Zelensky A."/>
            <person name="Zhou K."/>
            <person name="Armbrust E.V."/>
            <person name="Bhattacharya D."/>
            <person name="Goodenough U.W."/>
            <person name="Van de Peer Y."/>
            <person name="Grigoriev I.V."/>
        </authorList>
    </citation>
    <scope>NUCLEOTIDE SEQUENCE [LARGE SCALE GENOMIC DNA]</scope>
    <source>
        <strain evidence="2 3">CCMP1545</strain>
    </source>
</reference>
<keyword evidence="1" id="KW-0732">Signal</keyword>
<name>C1MMC9_MICPC</name>
<accession>C1MMC9</accession>
<gene>
    <name evidence="2" type="ORF">MICPUCDRAFT_56482</name>
</gene>
<dbReference type="GO" id="GO:0050482">
    <property type="term" value="P:arachidonate secretion"/>
    <property type="evidence" value="ECO:0007669"/>
    <property type="project" value="InterPro"/>
</dbReference>
<sequence length="256" mass="27628">MTRLRTCLALVAVLAVAAVAPSTAEKMNLDLGELLGGLGMEGFGGTDGGGGGAGSYGSVGGMGIPICDPGELPAPTENPEYKFECNGCGPKGMQVKESFGLYKCCNGHDLCYSTCGTSKDFCERVFKACMAKTCDAHAERAECKKQADSMTGMTGLFGGSFHARTQKGSPENGRLGACDCYAPADADRRWEEKFTEFYEKHSDPPMTLDEAGDKAKKVLSTYKPEQRGEVYYKMIKKYQKSTKETEFVWDNVKAEL</sequence>
<proteinExistence type="predicted"/>
<evidence type="ECO:0000256" key="1">
    <source>
        <dbReference type="SAM" id="SignalP"/>
    </source>
</evidence>
<dbReference type="PANTHER" id="PTHR12824:SF8">
    <property type="entry name" value="GXIVSPLA2, ISOFORM A"/>
    <property type="match status" value="1"/>
</dbReference>
<keyword evidence="3" id="KW-1185">Reference proteome</keyword>